<organism evidence="2 3">
    <name type="scientific">Tagetes erecta</name>
    <name type="common">African marigold</name>
    <dbReference type="NCBI Taxonomy" id="13708"/>
    <lineage>
        <taxon>Eukaryota</taxon>
        <taxon>Viridiplantae</taxon>
        <taxon>Streptophyta</taxon>
        <taxon>Embryophyta</taxon>
        <taxon>Tracheophyta</taxon>
        <taxon>Spermatophyta</taxon>
        <taxon>Magnoliopsida</taxon>
        <taxon>eudicotyledons</taxon>
        <taxon>Gunneridae</taxon>
        <taxon>Pentapetalae</taxon>
        <taxon>asterids</taxon>
        <taxon>campanulids</taxon>
        <taxon>Asterales</taxon>
        <taxon>Asteraceae</taxon>
        <taxon>Asteroideae</taxon>
        <taxon>Heliantheae alliance</taxon>
        <taxon>Tageteae</taxon>
        <taxon>Tagetes</taxon>
    </lineage>
</organism>
<proteinExistence type="predicted"/>
<dbReference type="PANTHER" id="PTHR36617">
    <property type="entry name" value="PROTEIN, PUTATIVE-RELATED"/>
    <property type="match status" value="1"/>
</dbReference>
<feature type="domain" description="Reverse transcriptase zinc-binding" evidence="1">
    <location>
        <begin position="105"/>
        <end position="189"/>
    </location>
</feature>
<name>A0AAD8LC17_TARER</name>
<dbReference type="InterPro" id="IPR026960">
    <property type="entry name" value="RVT-Znf"/>
</dbReference>
<evidence type="ECO:0000259" key="1">
    <source>
        <dbReference type="Pfam" id="PF13966"/>
    </source>
</evidence>
<dbReference type="PANTHER" id="PTHR36617:SF15">
    <property type="entry name" value="REVERSE TRANSCRIPTASE ZINC-BINDING DOMAIN-CONTAINING PROTEIN"/>
    <property type="match status" value="1"/>
</dbReference>
<accession>A0AAD8LC17</accession>
<reference evidence="2" key="1">
    <citation type="journal article" date="2023" name="bioRxiv">
        <title>Improved chromosome-level genome assembly for marigold (Tagetes erecta).</title>
        <authorList>
            <person name="Jiang F."/>
            <person name="Yuan L."/>
            <person name="Wang S."/>
            <person name="Wang H."/>
            <person name="Xu D."/>
            <person name="Wang A."/>
            <person name="Fan W."/>
        </authorList>
    </citation>
    <scope>NUCLEOTIDE SEQUENCE</scope>
    <source>
        <strain evidence="2">WSJ</strain>
        <tissue evidence="2">Leaf</tissue>
    </source>
</reference>
<keyword evidence="3" id="KW-1185">Reference proteome</keyword>
<gene>
    <name evidence="2" type="ORF">QVD17_02125</name>
</gene>
<sequence length="287" mass="33318">MDQLIKGNVGKGSSVRFWIDSWASDRPFKVLFPDIFALETCKSIFVCDCFSLQGSYASWAWRWKRDLSTNDEIQQLQTCQSIISNIHITNAEDSWTWTKDSGGKFTVSSMRNLLRGSNRDNNLAFQWNSWVPLKVNIFAWRAEKDRIATRLALSYRGIPLDSTRCPHCGDYDESANHLLVSCYIAHLVWQHISSWCKIPPLFAFTTKDILEAHKHINVSSKKKKIIQAIILTACWSLWKTRNERIFEDKEVILSNLLQDIRSLGFIWIKNRSSLKSVMWKDWCSFGL</sequence>
<dbReference type="AlphaFoldDB" id="A0AAD8LC17"/>
<protein>
    <recommendedName>
        <fullName evidence="1">Reverse transcriptase zinc-binding domain-containing protein</fullName>
    </recommendedName>
</protein>
<evidence type="ECO:0000313" key="3">
    <source>
        <dbReference type="Proteomes" id="UP001229421"/>
    </source>
</evidence>
<dbReference type="Proteomes" id="UP001229421">
    <property type="component" value="Unassembled WGS sequence"/>
</dbReference>
<dbReference type="Pfam" id="PF13966">
    <property type="entry name" value="zf-RVT"/>
    <property type="match status" value="1"/>
</dbReference>
<dbReference type="EMBL" id="JAUHHV010000001">
    <property type="protein sequence ID" value="KAK1436346.1"/>
    <property type="molecule type" value="Genomic_DNA"/>
</dbReference>
<comment type="caution">
    <text evidence="2">The sequence shown here is derived from an EMBL/GenBank/DDBJ whole genome shotgun (WGS) entry which is preliminary data.</text>
</comment>
<evidence type="ECO:0000313" key="2">
    <source>
        <dbReference type="EMBL" id="KAK1436346.1"/>
    </source>
</evidence>